<evidence type="ECO:0000256" key="7">
    <source>
        <dbReference type="ARBA" id="ARBA00023033"/>
    </source>
</evidence>
<comment type="cofactor">
    <cofactor evidence="1 8">
        <name>heme</name>
        <dbReference type="ChEBI" id="CHEBI:30413"/>
    </cofactor>
</comment>
<dbReference type="InterPro" id="IPR002401">
    <property type="entry name" value="Cyt_P450_E_grp-I"/>
</dbReference>
<keyword evidence="6 8" id="KW-0408">Iron</keyword>
<evidence type="ECO:0000256" key="5">
    <source>
        <dbReference type="ARBA" id="ARBA00023002"/>
    </source>
</evidence>
<name>A0A310S880_9HYME</name>
<evidence type="ECO:0000313" key="10">
    <source>
        <dbReference type="EMBL" id="OAD52748.1"/>
    </source>
</evidence>
<evidence type="ECO:0000256" key="9">
    <source>
        <dbReference type="SAM" id="MobiDB-lite"/>
    </source>
</evidence>
<sequence>MDFEQILSDPYESGGSRCLNSLNLYGLAHENQAYGRVIRIWLTILPYVMFLEPEDIQQVLSNTKHTRKVFFYKLLDNFLGKGLITRDMETWRVHRRFLQPAFHLHILEKFTTTFAEHADHLMKKFLEKDSQEINITTFINDSVYNILSETVLGISSRNTSEMDDDLPFRKGQIMLLYRMVRPWLLIEWIYRLTKYGRQEEKQRNDLFNTCFKMMKEKRNLLRSKEPAIHDEAKKKRKMSLLEYMVEINEKNPCFSDEDIVEECCTFMLAGQDSVGTATAMTIFLLANHPEWQDKCIEELDEIFNGDSRLPTISDLKEMRCLEMCIKESLRLYPSVPIIARTLGEDHVIPAGCSVLISPYSTHRLPHHFPEPEAFKPERFNSENSEKRHPYAYIPFSAGPRNCIDKLFLNSFKTLINPDMNKYGSEYTRDYRPGSGPPRPPTRRIGRPNTGHTIDIPIGGCRSCVG</sequence>
<dbReference type="InterPro" id="IPR050196">
    <property type="entry name" value="Cytochrome_P450_Monoox"/>
</dbReference>
<dbReference type="GO" id="GO:0005506">
    <property type="term" value="F:iron ion binding"/>
    <property type="evidence" value="ECO:0007669"/>
    <property type="project" value="InterPro"/>
</dbReference>
<dbReference type="InterPro" id="IPR036396">
    <property type="entry name" value="Cyt_P450_sf"/>
</dbReference>
<dbReference type="PANTHER" id="PTHR24291:SF177">
    <property type="entry name" value="CYTOCHROME P450 4AA1-RELATED"/>
    <property type="match status" value="1"/>
</dbReference>
<feature type="region of interest" description="Disordered" evidence="9">
    <location>
        <begin position="425"/>
        <end position="452"/>
    </location>
</feature>
<accession>A0A310S880</accession>
<evidence type="ECO:0000256" key="6">
    <source>
        <dbReference type="ARBA" id="ARBA00023004"/>
    </source>
</evidence>
<dbReference type="Pfam" id="PF00067">
    <property type="entry name" value="p450"/>
    <property type="match status" value="1"/>
</dbReference>
<keyword evidence="3 8" id="KW-0349">Heme</keyword>
<evidence type="ECO:0000256" key="4">
    <source>
        <dbReference type="ARBA" id="ARBA00022723"/>
    </source>
</evidence>
<dbReference type="PANTHER" id="PTHR24291">
    <property type="entry name" value="CYTOCHROME P450 FAMILY 4"/>
    <property type="match status" value="1"/>
</dbReference>
<dbReference type="PRINTS" id="PR00463">
    <property type="entry name" value="EP450I"/>
</dbReference>
<dbReference type="AlphaFoldDB" id="A0A310S880"/>
<dbReference type="Proteomes" id="UP000250275">
    <property type="component" value="Unassembled WGS sequence"/>
</dbReference>
<dbReference type="Gene3D" id="1.10.630.10">
    <property type="entry name" value="Cytochrome P450"/>
    <property type="match status" value="1"/>
</dbReference>
<dbReference type="EMBL" id="KQ769940">
    <property type="protein sequence ID" value="OAD52748.1"/>
    <property type="molecule type" value="Genomic_DNA"/>
</dbReference>
<proteinExistence type="inferred from homology"/>
<dbReference type="PRINTS" id="PR00385">
    <property type="entry name" value="P450"/>
</dbReference>
<protein>
    <submittedName>
        <fullName evidence="10">Putative cytochrome P450 4aa1</fullName>
    </submittedName>
</protein>
<feature type="binding site" description="axial binding residue" evidence="8">
    <location>
        <position position="402"/>
    </location>
    <ligand>
        <name>heme</name>
        <dbReference type="ChEBI" id="CHEBI:30413"/>
    </ligand>
    <ligandPart>
        <name>Fe</name>
        <dbReference type="ChEBI" id="CHEBI:18248"/>
    </ligandPart>
</feature>
<dbReference type="SUPFAM" id="SSF48264">
    <property type="entry name" value="Cytochrome P450"/>
    <property type="match status" value="1"/>
</dbReference>
<dbReference type="CDD" id="cd20628">
    <property type="entry name" value="CYP4"/>
    <property type="match status" value="1"/>
</dbReference>
<keyword evidence="4 8" id="KW-0479">Metal-binding</keyword>
<reference evidence="10 11" key="1">
    <citation type="submission" date="2015-07" db="EMBL/GenBank/DDBJ databases">
        <title>The genome of Eufriesea mexicana.</title>
        <authorList>
            <person name="Pan H."/>
            <person name="Kapheim K."/>
        </authorList>
    </citation>
    <scope>NUCLEOTIDE SEQUENCE [LARGE SCALE GENOMIC DNA]</scope>
    <source>
        <strain evidence="10">0111107269</strain>
        <tissue evidence="10">Whole body</tissue>
    </source>
</reference>
<dbReference type="GO" id="GO:0020037">
    <property type="term" value="F:heme binding"/>
    <property type="evidence" value="ECO:0007669"/>
    <property type="project" value="InterPro"/>
</dbReference>
<evidence type="ECO:0000256" key="3">
    <source>
        <dbReference type="ARBA" id="ARBA00022617"/>
    </source>
</evidence>
<organism evidence="10 11">
    <name type="scientific">Eufriesea mexicana</name>
    <dbReference type="NCBI Taxonomy" id="516756"/>
    <lineage>
        <taxon>Eukaryota</taxon>
        <taxon>Metazoa</taxon>
        <taxon>Ecdysozoa</taxon>
        <taxon>Arthropoda</taxon>
        <taxon>Hexapoda</taxon>
        <taxon>Insecta</taxon>
        <taxon>Pterygota</taxon>
        <taxon>Neoptera</taxon>
        <taxon>Endopterygota</taxon>
        <taxon>Hymenoptera</taxon>
        <taxon>Apocrita</taxon>
        <taxon>Aculeata</taxon>
        <taxon>Apoidea</taxon>
        <taxon>Anthophila</taxon>
        <taxon>Apidae</taxon>
        <taxon>Eufriesea</taxon>
    </lineage>
</organism>
<keyword evidence="5" id="KW-0560">Oxidoreductase</keyword>
<gene>
    <name evidence="10" type="ORF">WN48_00324</name>
</gene>
<dbReference type="GO" id="GO:0016705">
    <property type="term" value="F:oxidoreductase activity, acting on paired donors, with incorporation or reduction of molecular oxygen"/>
    <property type="evidence" value="ECO:0007669"/>
    <property type="project" value="InterPro"/>
</dbReference>
<dbReference type="InterPro" id="IPR001128">
    <property type="entry name" value="Cyt_P450"/>
</dbReference>
<evidence type="ECO:0000256" key="1">
    <source>
        <dbReference type="ARBA" id="ARBA00001971"/>
    </source>
</evidence>
<comment type="similarity">
    <text evidence="2">Belongs to the cytochrome P450 family.</text>
</comment>
<keyword evidence="7" id="KW-0503">Monooxygenase</keyword>
<evidence type="ECO:0000256" key="8">
    <source>
        <dbReference type="PIRSR" id="PIRSR602401-1"/>
    </source>
</evidence>
<evidence type="ECO:0000313" key="11">
    <source>
        <dbReference type="Proteomes" id="UP000250275"/>
    </source>
</evidence>
<evidence type="ECO:0000256" key="2">
    <source>
        <dbReference type="ARBA" id="ARBA00010617"/>
    </source>
</evidence>
<dbReference type="OrthoDB" id="1470350at2759"/>
<keyword evidence="11" id="KW-1185">Reference proteome</keyword>
<dbReference type="GO" id="GO:0004497">
    <property type="term" value="F:monooxygenase activity"/>
    <property type="evidence" value="ECO:0007669"/>
    <property type="project" value="UniProtKB-KW"/>
</dbReference>